<dbReference type="SUPFAM" id="SSF52540">
    <property type="entry name" value="P-loop containing nucleoside triphosphate hydrolases"/>
    <property type="match status" value="2"/>
</dbReference>
<name>A0A0N1I1Z0_LEPSE</name>
<reference evidence="5 6" key="1">
    <citation type="journal article" date="2015" name="PLoS Pathog.">
        <title>Leptomonas seymouri: Adaptations to the Dixenous Life Cycle Analyzed by Genome Sequencing, Transcriptome Profiling and Co-infection with Leishmania donovani.</title>
        <authorList>
            <person name="Kraeva N."/>
            <person name="Butenko A."/>
            <person name="Hlavacova J."/>
            <person name="Kostygov A."/>
            <person name="Myskova J."/>
            <person name="Grybchuk D."/>
            <person name="Lestinova T."/>
            <person name="Votypka J."/>
            <person name="Volf P."/>
            <person name="Opperdoes F."/>
            <person name="Flegontov P."/>
            <person name="Lukes J."/>
            <person name="Yurchenko V."/>
        </authorList>
    </citation>
    <scope>NUCLEOTIDE SEQUENCE [LARGE SCALE GENOMIC DNA]</scope>
    <source>
        <strain evidence="5 6">ATCC 30220</strain>
    </source>
</reference>
<dbReference type="Gene3D" id="3.40.50.300">
    <property type="entry name" value="P-loop containing nucleotide triphosphate hydrolases"/>
    <property type="match status" value="1"/>
</dbReference>
<dbReference type="GO" id="GO:0016787">
    <property type="term" value="F:hydrolase activity"/>
    <property type="evidence" value="ECO:0007669"/>
    <property type="project" value="UniProtKB-KW"/>
</dbReference>
<dbReference type="PROSITE" id="PS51194">
    <property type="entry name" value="HELICASE_CTER"/>
    <property type="match status" value="1"/>
</dbReference>
<feature type="compositionally biased region" description="Basic residues" evidence="2">
    <location>
        <begin position="225"/>
        <end position="234"/>
    </location>
</feature>
<evidence type="ECO:0000313" key="5">
    <source>
        <dbReference type="EMBL" id="KPI90394.1"/>
    </source>
</evidence>
<feature type="domain" description="Helicase C-terminal" evidence="4">
    <location>
        <begin position="826"/>
        <end position="980"/>
    </location>
</feature>
<dbReference type="InterPro" id="IPR014001">
    <property type="entry name" value="Helicase_ATP-bd"/>
</dbReference>
<comment type="caution">
    <text evidence="5">The sequence shown here is derived from an EMBL/GenBank/DDBJ whole genome shotgun (WGS) entry which is preliminary data.</text>
</comment>
<dbReference type="Proteomes" id="UP000038009">
    <property type="component" value="Unassembled WGS sequence"/>
</dbReference>
<feature type="region of interest" description="Disordered" evidence="2">
    <location>
        <begin position="675"/>
        <end position="697"/>
    </location>
</feature>
<dbReference type="GO" id="GO:0005524">
    <property type="term" value="F:ATP binding"/>
    <property type="evidence" value="ECO:0007669"/>
    <property type="project" value="InterPro"/>
</dbReference>
<dbReference type="VEuPathDB" id="TriTrypDB:Lsey_0006_0280"/>
<dbReference type="InterPro" id="IPR001650">
    <property type="entry name" value="Helicase_C-like"/>
</dbReference>
<dbReference type="OrthoDB" id="272877at2759"/>
<feature type="region of interest" description="Disordered" evidence="2">
    <location>
        <begin position="1063"/>
        <end position="1098"/>
    </location>
</feature>
<evidence type="ECO:0000256" key="2">
    <source>
        <dbReference type="SAM" id="MobiDB-lite"/>
    </source>
</evidence>
<keyword evidence="1" id="KW-0378">Hydrolase</keyword>
<feature type="compositionally biased region" description="Basic residues" evidence="2">
    <location>
        <begin position="1246"/>
        <end position="1256"/>
    </location>
</feature>
<dbReference type="SMART" id="SM00487">
    <property type="entry name" value="DEXDc"/>
    <property type="match status" value="1"/>
</dbReference>
<feature type="compositionally biased region" description="Basic and acidic residues" evidence="2">
    <location>
        <begin position="1230"/>
        <end position="1240"/>
    </location>
</feature>
<dbReference type="Pfam" id="PF00271">
    <property type="entry name" value="Helicase_C"/>
    <property type="match status" value="1"/>
</dbReference>
<dbReference type="SMART" id="SM00490">
    <property type="entry name" value="HELICc"/>
    <property type="match status" value="1"/>
</dbReference>
<feature type="region of interest" description="Disordered" evidence="2">
    <location>
        <begin position="220"/>
        <end position="240"/>
    </location>
</feature>
<proteinExistence type="predicted"/>
<dbReference type="InterPro" id="IPR027417">
    <property type="entry name" value="P-loop_NTPase"/>
</dbReference>
<dbReference type="PANTHER" id="PTHR10799">
    <property type="entry name" value="SNF2/RAD54 HELICASE FAMILY"/>
    <property type="match status" value="1"/>
</dbReference>
<evidence type="ECO:0000256" key="1">
    <source>
        <dbReference type="ARBA" id="ARBA00022801"/>
    </source>
</evidence>
<gene>
    <name evidence="5" type="ORF">ABL78_0470</name>
</gene>
<dbReference type="InterPro" id="IPR000330">
    <property type="entry name" value="SNF2_N"/>
</dbReference>
<dbReference type="CDD" id="cd18793">
    <property type="entry name" value="SF2_C_SNF"/>
    <property type="match status" value="1"/>
</dbReference>
<feature type="compositionally biased region" description="Acidic residues" evidence="2">
    <location>
        <begin position="684"/>
        <end position="693"/>
    </location>
</feature>
<dbReference type="EMBL" id="LJSK01000006">
    <property type="protein sequence ID" value="KPI90394.1"/>
    <property type="molecule type" value="Genomic_DNA"/>
</dbReference>
<feature type="region of interest" description="Disordered" evidence="2">
    <location>
        <begin position="1230"/>
        <end position="1256"/>
    </location>
</feature>
<evidence type="ECO:0000313" key="6">
    <source>
        <dbReference type="Proteomes" id="UP000038009"/>
    </source>
</evidence>
<sequence>MNAEMSLRCQNTTFVSTHVAFCEMLQGLGADHSLYPVSEPVEERPTNRLKPPAPLQSFSQTRMIEQSTQQPQGSQVRKLSKGREDSAESDKLRSLYFQVVKETVTAFTGRQLYQNLLSCYDGGGISQRTNGVAPSTLPVSYQQSVLHRGMSTFIEAVARQESELRKLAAASRANLNLFTEPHPQIKTNSMAPQVSLQQWAGACRYNNWFVKGTVPSLDGSGNSVVHHKKGKRGPSSRAAQASIADPTAAFTPGPSKQLVVPSDVEAQLLKYWKLHEEAAAKSRLNALRSRDAEAFAEHISLLKVSSLLDIMERTEGFMRRIGMRLESQATVAPHPHAALRDKECETGPSKTSTPAGRRSESDYARFRAYVASTKDEFKLMHRIDAFVPSQPRALQATLLPHQMDGLRFLVSLHANHIHGILADEMGVGKTVQTLAFLLHLKETRASAAVAADGHRGTGAQVQAPRPHLVLAPLSVIREWREACEQFVSPSFRVGLFQALDDPARDALAYDLILMPVHAVRSMGTVAARVQWGYIVVDEAHKAVANLKTFTAQAILALPCERRLVLTGTPLSSDLQELWSLLHFLNPNVFSDNDAFEEVFRRPFQVYEAREMELTEEERGLLVLRLHQVLRPFLLRRTKADIDTSLRMTFHRVLCPLSSVQQRVLRMLRQQGRTPAVLQLRENSEETDEDTDSDAADHHSAEGLLEAACGGEQPAGKPRHQCMIVMDELTNLVTERLPGLAAANISESVRKGIQEDKSLGLCSANASESAAQQLCNHAFTLPFFSQVLQRHGLDELTLEGAPDADGGKGAAAMALACSGKFLFLHLLLSRLFVARRKVVLFTHWLSCVDLMVDYLHSRGWHHHTEVLTGGSSETERKASVRRFREDPTCLFFVLSMKAGGCGINLQVAHMVVLLDRDYTTTNEDQALARVYRIGQRHTVHALYFSTDDVSEHRVTRRAEEKDRPRRAIIDDGVYQVTEPVAAEAVENDNDISPASEDTNGNTQHEIHTEHLWGITSLLRSSGINVARAARQSGEGKPFANVTSPSTTREFWAALRQLVSSLDDLVPTDEDREENTSLASTDAAENVSSTTCPPTLGVGTSAMSRLRSTFPPESVEALEDQMQLGGTIQHNAWQAESPLSQSSTGSAAAFAQHDEHDYGGSCKDNTNARLTQLSDDESGARCTSASLVSVTPKTCETPTDPQRYPAMFWLEFAYLLCIACEGPAIPSAALDTAERNDEKVDGPAEQQRRRRRRDRRAAKRMRLATVEVSDTFREKCWKDGLEDEMEIAARFLEHLDARAHRRKTLPSDHSMKRLPNGIQECQ</sequence>
<feature type="region of interest" description="Disordered" evidence="2">
    <location>
        <begin position="63"/>
        <end position="85"/>
    </location>
</feature>
<dbReference type="Pfam" id="PF00176">
    <property type="entry name" value="SNF2-rel_dom"/>
    <property type="match status" value="1"/>
</dbReference>
<dbReference type="Gene3D" id="3.40.50.10810">
    <property type="entry name" value="Tandem AAA-ATPase domain"/>
    <property type="match status" value="1"/>
</dbReference>
<accession>A0A0N1I1Z0</accession>
<dbReference type="OMA" id="VLFTHWL"/>
<dbReference type="InterPro" id="IPR049730">
    <property type="entry name" value="SNF2/RAD54-like_C"/>
</dbReference>
<evidence type="ECO:0000259" key="4">
    <source>
        <dbReference type="PROSITE" id="PS51194"/>
    </source>
</evidence>
<evidence type="ECO:0000259" key="3">
    <source>
        <dbReference type="PROSITE" id="PS51192"/>
    </source>
</evidence>
<feature type="compositionally biased region" description="Polar residues" evidence="2">
    <location>
        <begin position="63"/>
        <end position="77"/>
    </location>
</feature>
<keyword evidence="6" id="KW-1185">Reference proteome</keyword>
<dbReference type="PROSITE" id="PS51192">
    <property type="entry name" value="HELICASE_ATP_BIND_1"/>
    <property type="match status" value="1"/>
</dbReference>
<feature type="region of interest" description="Disordered" evidence="2">
    <location>
        <begin position="1301"/>
        <end position="1320"/>
    </location>
</feature>
<dbReference type="InterPro" id="IPR038718">
    <property type="entry name" value="SNF2-like_sf"/>
</dbReference>
<dbReference type="CDD" id="cd17919">
    <property type="entry name" value="DEXHc_Snf"/>
    <property type="match status" value="1"/>
</dbReference>
<protein>
    <submittedName>
        <fullName evidence="5">Uncharacterized protein</fullName>
    </submittedName>
</protein>
<organism evidence="5 6">
    <name type="scientific">Leptomonas seymouri</name>
    <dbReference type="NCBI Taxonomy" id="5684"/>
    <lineage>
        <taxon>Eukaryota</taxon>
        <taxon>Discoba</taxon>
        <taxon>Euglenozoa</taxon>
        <taxon>Kinetoplastea</taxon>
        <taxon>Metakinetoplastina</taxon>
        <taxon>Trypanosomatida</taxon>
        <taxon>Trypanosomatidae</taxon>
        <taxon>Leishmaniinae</taxon>
        <taxon>Leptomonas</taxon>
    </lineage>
</organism>
<feature type="domain" description="Helicase ATP-binding" evidence="3">
    <location>
        <begin position="410"/>
        <end position="587"/>
    </location>
</feature>